<feature type="domain" description="Ig-like" evidence="7">
    <location>
        <begin position="138"/>
        <end position="234"/>
    </location>
</feature>
<keyword evidence="9" id="KW-1185">Reference proteome</keyword>
<keyword evidence="1 6" id="KW-0732">Signal</keyword>
<sequence length="390" mass="43957">MWCFGILFTLSSLAYSLGEELTILPALKQYWVIKGSTLNLTCRHNGTQSSQEHALSFWKSNTQISTGNGVTVNIFAVADTQDVTRTIRTLVITKSDVQFSDGVLYKCILGQNVGNFKGEADIQVKVVEFKSAEYEIPPENEKKKDTNLPPTREKLIIECNASGMSSSDGSFTVTTKWLKVSEGKEQFLENSTKYTIFVENRTLEISDPGREDAGEYRCVLVFNKDDKASYQEVRSQPFNVRAVPKIETHDKNKNLVQEDTLELRCTASGFPKPTITWKKDGQALNQTERIHPKEERLVIYNLGFDDKGEYQCVASHSQFNETASATMLVRVKDKLAALWPFLGIVAEVIVLCIIIFIYEKKRSKQLESEEDAPDGQDNPGDNRAGVRRRN</sequence>
<dbReference type="Pfam" id="PF07679">
    <property type="entry name" value="I-set"/>
    <property type="match status" value="1"/>
</dbReference>
<protein>
    <recommendedName>
        <fullName evidence="7">Ig-like domain-containing protein</fullName>
    </recommendedName>
</protein>
<dbReference type="InterPro" id="IPR036179">
    <property type="entry name" value="Ig-like_dom_sf"/>
</dbReference>
<dbReference type="EMBL" id="JBJQND010000009">
    <property type="protein sequence ID" value="KAL3866678.1"/>
    <property type="molecule type" value="Genomic_DNA"/>
</dbReference>
<dbReference type="PANTHER" id="PTHR45080">
    <property type="entry name" value="CONTACTIN 5"/>
    <property type="match status" value="1"/>
</dbReference>
<keyword evidence="5" id="KW-1133">Transmembrane helix</keyword>
<dbReference type="InterPro" id="IPR003598">
    <property type="entry name" value="Ig_sub2"/>
</dbReference>
<evidence type="ECO:0000256" key="5">
    <source>
        <dbReference type="SAM" id="Phobius"/>
    </source>
</evidence>
<feature type="domain" description="Ig-like" evidence="7">
    <location>
        <begin position="25"/>
        <end position="123"/>
    </location>
</feature>
<evidence type="ECO:0000256" key="3">
    <source>
        <dbReference type="ARBA" id="ARBA00023319"/>
    </source>
</evidence>
<feature type="transmembrane region" description="Helical" evidence="5">
    <location>
        <begin position="337"/>
        <end position="358"/>
    </location>
</feature>
<feature type="signal peptide" evidence="6">
    <location>
        <begin position="1"/>
        <end position="18"/>
    </location>
</feature>
<feature type="domain" description="Ig-like" evidence="7">
    <location>
        <begin position="244"/>
        <end position="328"/>
    </location>
</feature>
<keyword evidence="2" id="KW-1015">Disulfide bond</keyword>
<organism evidence="8 9">
    <name type="scientific">Sinanodonta woodiana</name>
    <name type="common">Chinese pond mussel</name>
    <name type="synonym">Anodonta woodiana</name>
    <dbReference type="NCBI Taxonomy" id="1069815"/>
    <lineage>
        <taxon>Eukaryota</taxon>
        <taxon>Metazoa</taxon>
        <taxon>Spiralia</taxon>
        <taxon>Lophotrochozoa</taxon>
        <taxon>Mollusca</taxon>
        <taxon>Bivalvia</taxon>
        <taxon>Autobranchia</taxon>
        <taxon>Heteroconchia</taxon>
        <taxon>Palaeoheterodonta</taxon>
        <taxon>Unionida</taxon>
        <taxon>Unionoidea</taxon>
        <taxon>Unionidae</taxon>
        <taxon>Unioninae</taxon>
        <taxon>Sinanodonta</taxon>
    </lineage>
</organism>
<dbReference type="Proteomes" id="UP001634394">
    <property type="component" value="Unassembled WGS sequence"/>
</dbReference>
<feature type="chain" id="PRO_5044891547" description="Ig-like domain-containing protein" evidence="6">
    <location>
        <begin position="19"/>
        <end position="390"/>
    </location>
</feature>
<dbReference type="InterPro" id="IPR007110">
    <property type="entry name" value="Ig-like_dom"/>
</dbReference>
<keyword evidence="5" id="KW-0472">Membrane</keyword>
<dbReference type="InterPro" id="IPR013783">
    <property type="entry name" value="Ig-like_fold"/>
</dbReference>
<dbReference type="SMART" id="SM00409">
    <property type="entry name" value="IG"/>
    <property type="match status" value="3"/>
</dbReference>
<keyword evidence="3" id="KW-0393">Immunoglobulin domain</keyword>
<dbReference type="InterPro" id="IPR013098">
    <property type="entry name" value="Ig_I-set"/>
</dbReference>
<dbReference type="PROSITE" id="PS50835">
    <property type="entry name" value="IG_LIKE"/>
    <property type="match status" value="3"/>
</dbReference>
<dbReference type="PANTHER" id="PTHR45080:SF8">
    <property type="entry name" value="IG-LIKE DOMAIN-CONTAINING PROTEIN"/>
    <property type="match status" value="1"/>
</dbReference>
<feature type="region of interest" description="Disordered" evidence="4">
    <location>
        <begin position="366"/>
        <end position="390"/>
    </location>
</feature>
<dbReference type="InterPro" id="IPR003599">
    <property type="entry name" value="Ig_sub"/>
</dbReference>
<evidence type="ECO:0000313" key="8">
    <source>
        <dbReference type="EMBL" id="KAL3866678.1"/>
    </source>
</evidence>
<dbReference type="AlphaFoldDB" id="A0ABD3W1D1"/>
<dbReference type="FunFam" id="2.60.40.10:FF:000032">
    <property type="entry name" value="palladin isoform X1"/>
    <property type="match status" value="1"/>
</dbReference>
<comment type="caution">
    <text evidence="8">The sequence shown here is derived from an EMBL/GenBank/DDBJ whole genome shotgun (WGS) entry which is preliminary data.</text>
</comment>
<name>A0ABD3W1D1_SINWO</name>
<proteinExistence type="predicted"/>
<dbReference type="SMART" id="SM00408">
    <property type="entry name" value="IGc2"/>
    <property type="match status" value="2"/>
</dbReference>
<gene>
    <name evidence="8" type="ORF">ACJMK2_043959</name>
</gene>
<dbReference type="SUPFAM" id="SSF48726">
    <property type="entry name" value="Immunoglobulin"/>
    <property type="match status" value="3"/>
</dbReference>
<accession>A0ABD3W1D1</accession>
<evidence type="ECO:0000256" key="4">
    <source>
        <dbReference type="SAM" id="MobiDB-lite"/>
    </source>
</evidence>
<evidence type="ECO:0000256" key="6">
    <source>
        <dbReference type="SAM" id="SignalP"/>
    </source>
</evidence>
<evidence type="ECO:0000256" key="1">
    <source>
        <dbReference type="ARBA" id="ARBA00022729"/>
    </source>
</evidence>
<dbReference type="Gene3D" id="2.60.40.10">
    <property type="entry name" value="Immunoglobulins"/>
    <property type="match status" value="3"/>
</dbReference>
<dbReference type="InterPro" id="IPR050958">
    <property type="entry name" value="Cell_Adh-Cytoskel_Orgn"/>
</dbReference>
<evidence type="ECO:0000259" key="7">
    <source>
        <dbReference type="PROSITE" id="PS50835"/>
    </source>
</evidence>
<evidence type="ECO:0000256" key="2">
    <source>
        <dbReference type="ARBA" id="ARBA00023157"/>
    </source>
</evidence>
<evidence type="ECO:0000313" key="9">
    <source>
        <dbReference type="Proteomes" id="UP001634394"/>
    </source>
</evidence>
<reference evidence="8 9" key="1">
    <citation type="submission" date="2024-11" db="EMBL/GenBank/DDBJ databases">
        <title>Chromosome-level genome assembly of the freshwater bivalve Anodonta woodiana.</title>
        <authorList>
            <person name="Chen X."/>
        </authorList>
    </citation>
    <scope>NUCLEOTIDE SEQUENCE [LARGE SCALE GENOMIC DNA]</scope>
    <source>
        <strain evidence="8">MN2024</strain>
        <tissue evidence="8">Gills</tissue>
    </source>
</reference>
<keyword evidence="5" id="KW-0812">Transmembrane</keyword>